<dbReference type="GO" id="GO:0003677">
    <property type="term" value="F:DNA binding"/>
    <property type="evidence" value="ECO:0007669"/>
    <property type="project" value="UniProtKB-KW"/>
</dbReference>
<dbReference type="OrthoDB" id="9798835at2"/>
<dbReference type="AlphaFoldDB" id="A0A418Q738"/>
<evidence type="ECO:0000313" key="5">
    <source>
        <dbReference type="EMBL" id="RIX34927.1"/>
    </source>
</evidence>
<dbReference type="InterPro" id="IPR036390">
    <property type="entry name" value="WH_DNA-bd_sf"/>
</dbReference>
<evidence type="ECO:0000256" key="3">
    <source>
        <dbReference type="ARBA" id="ARBA00023163"/>
    </source>
</evidence>
<dbReference type="PANTHER" id="PTHR43132">
    <property type="entry name" value="ARSENICAL RESISTANCE OPERON REPRESSOR ARSR-RELATED"/>
    <property type="match status" value="1"/>
</dbReference>
<dbReference type="PANTHER" id="PTHR43132:SF2">
    <property type="entry name" value="ARSENICAL RESISTANCE OPERON REPRESSOR ARSR-RELATED"/>
    <property type="match status" value="1"/>
</dbReference>
<protein>
    <submittedName>
        <fullName evidence="5">ArsR family transcriptional regulator</fullName>
    </submittedName>
</protein>
<sequence length="110" mass="11702">MTASCTPNECCSLIAGPLSESEATSAASLFKTLGDPTRLRIISYIASEGCEPMNVSALAEALELTQPTVSHHVRKLCEAGLVQRHQVGRSVQHIIVPEAFQTLQTVLAIG</sequence>
<dbReference type="RefSeq" id="WP_025402911.1">
    <property type="nucleotide sequence ID" value="NZ_CBCRUA010000004.1"/>
</dbReference>
<dbReference type="PRINTS" id="PR00778">
    <property type="entry name" value="HTHARSR"/>
</dbReference>
<dbReference type="InterPro" id="IPR001845">
    <property type="entry name" value="HTH_ArsR_DNA-bd_dom"/>
</dbReference>
<dbReference type="Proteomes" id="UP000285278">
    <property type="component" value="Unassembled WGS sequence"/>
</dbReference>
<keyword evidence="6" id="KW-1185">Reference proteome</keyword>
<dbReference type="PROSITE" id="PS50987">
    <property type="entry name" value="HTH_ARSR_2"/>
    <property type="match status" value="1"/>
</dbReference>
<gene>
    <name evidence="5" type="ORF">D3M95_06385</name>
</gene>
<proteinExistence type="predicted"/>
<evidence type="ECO:0000313" key="6">
    <source>
        <dbReference type="Proteomes" id="UP000285278"/>
    </source>
</evidence>
<dbReference type="GO" id="GO:0003700">
    <property type="term" value="F:DNA-binding transcription factor activity"/>
    <property type="evidence" value="ECO:0007669"/>
    <property type="project" value="InterPro"/>
</dbReference>
<keyword evidence="2" id="KW-0238">DNA-binding</keyword>
<dbReference type="InterPro" id="IPR036388">
    <property type="entry name" value="WH-like_DNA-bd_sf"/>
</dbReference>
<keyword evidence="3" id="KW-0804">Transcription</keyword>
<organism evidence="5 6">
    <name type="scientific">Corynebacterium falsenii</name>
    <dbReference type="NCBI Taxonomy" id="108486"/>
    <lineage>
        <taxon>Bacteria</taxon>
        <taxon>Bacillati</taxon>
        <taxon>Actinomycetota</taxon>
        <taxon>Actinomycetes</taxon>
        <taxon>Mycobacteriales</taxon>
        <taxon>Corynebacteriaceae</taxon>
        <taxon>Corynebacterium</taxon>
    </lineage>
</organism>
<dbReference type="EMBL" id="QXJK01000005">
    <property type="protein sequence ID" value="RIX34927.1"/>
    <property type="molecule type" value="Genomic_DNA"/>
</dbReference>
<evidence type="ECO:0000256" key="2">
    <source>
        <dbReference type="ARBA" id="ARBA00023125"/>
    </source>
</evidence>
<dbReference type="CDD" id="cd00090">
    <property type="entry name" value="HTH_ARSR"/>
    <property type="match status" value="1"/>
</dbReference>
<evidence type="ECO:0000259" key="4">
    <source>
        <dbReference type="PROSITE" id="PS50987"/>
    </source>
</evidence>
<dbReference type="InterPro" id="IPR011991">
    <property type="entry name" value="ArsR-like_HTH"/>
</dbReference>
<reference evidence="5 6" key="1">
    <citation type="submission" date="2018-09" db="EMBL/GenBank/DDBJ databases">
        <title>Optimization and identification of Corynebacterium falsenii FN1-14 from fish paste.</title>
        <authorList>
            <person name="Daroonpunt R."/>
            <person name="Tanasupawat S."/>
        </authorList>
    </citation>
    <scope>NUCLEOTIDE SEQUENCE [LARGE SCALE GENOMIC DNA]</scope>
    <source>
        <strain evidence="5 6">FN1-14</strain>
    </source>
</reference>
<comment type="caution">
    <text evidence="5">The sequence shown here is derived from an EMBL/GenBank/DDBJ whole genome shotgun (WGS) entry which is preliminary data.</text>
</comment>
<dbReference type="Pfam" id="PF01022">
    <property type="entry name" value="HTH_5"/>
    <property type="match status" value="1"/>
</dbReference>
<dbReference type="Gene3D" id="1.10.10.10">
    <property type="entry name" value="Winged helix-like DNA-binding domain superfamily/Winged helix DNA-binding domain"/>
    <property type="match status" value="1"/>
</dbReference>
<feature type="domain" description="HTH arsR-type" evidence="4">
    <location>
        <begin position="18"/>
        <end position="110"/>
    </location>
</feature>
<dbReference type="NCBIfam" id="NF033788">
    <property type="entry name" value="HTH_metalloreg"/>
    <property type="match status" value="1"/>
</dbReference>
<name>A0A418Q738_9CORY</name>
<dbReference type="STRING" id="1451189.CFAL_06625"/>
<dbReference type="InterPro" id="IPR051011">
    <property type="entry name" value="Metal_resp_trans_reg"/>
</dbReference>
<dbReference type="SUPFAM" id="SSF46785">
    <property type="entry name" value="Winged helix' DNA-binding domain"/>
    <property type="match status" value="1"/>
</dbReference>
<keyword evidence="1" id="KW-0805">Transcription regulation</keyword>
<accession>A0A418Q738</accession>
<dbReference type="SMART" id="SM00418">
    <property type="entry name" value="HTH_ARSR"/>
    <property type="match status" value="1"/>
</dbReference>
<evidence type="ECO:0000256" key="1">
    <source>
        <dbReference type="ARBA" id="ARBA00023015"/>
    </source>
</evidence>